<comment type="similarity">
    <text evidence="1">Belongs to the sulfatase family.</text>
</comment>
<evidence type="ECO:0000259" key="5">
    <source>
        <dbReference type="Pfam" id="PF00884"/>
    </source>
</evidence>
<dbReference type="PANTHER" id="PTHR42693:SF33">
    <property type="entry name" value="ARYLSULFATASE"/>
    <property type="match status" value="1"/>
</dbReference>
<evidence type="ECO:0000256" key="4">
    <source>
        <dbReference type="ARBA" id="ARBA00022837"/>
    </source>
</evidence>
<name>A0A934KQE4_9FLAO</name>
<dbReference type="SUPFAM" id="SSF53649">
    <property type="entry name" value="Alkaline phosphatase-like"/>
    <property type="match status" value="1"/>
</dbReference>
<evidence type="ECO:0000256" key="1">
    <source>
        <dbReference type="ARBA" id="ARBA00008779"/>
    </source>
</evidence>
<evidence type="ECO:0000256" key="3">
    <source>
        <dbReference type="ARBA" id="ARBA00022801"/>
    </source>
</evidence>
<organism evidence="6 7">
    <name type="scientific">Gelidibacter salicanalis</name>
    <dbReference type="NCBI Taxonomy" id="291193"/>
    <lineage>
        <taxon>Bacteria</taxon>
        <taxon>Pseudomonadati</taxon>
        <taxon>Bacteroidota</taxon>
        <taxon>Flavobacteriia</taxon>
        <taxon>Flavobacteriales</taxon>
        <taxon>Flavobacteriaceae</taxon>
        <taxon>Gelidibacter</taxon>
    </lineage>
</organism>
<dbReference type="AlphaFoldDB" id="A0A934KQE4"/>
<dbReference type="InterPro" id="IPR050738">
    <property type="entry name" value="Sulfatase"/>
</dbReference>
<dbReference type="Gene3D" id="3.40.720.10">
    <property type="entry name" value="Alkaline Phosphatase, subunit A"/>
    <property type="match status" value="1"/>
</dbReference>
<dbReference type="InterPro" id="IPR000917">
    <property type="entry name" value="Sulfatase_N"/>
</dbReference>
<feature type="domain" description="Sulfatase N-terminal" evidence="5">
    <location>
        <begin position="3"/>
        <end position="77"/>
    </location>
</feature>
<accession>A0A934KQE4</accession>
<dbReference type="InterPro" id="IPR017850">
    <property type="entry name" value="Alkaline_phosphatase_core_sf"/>
</dbReference>
<evidence type="ECO:0000313" key="6">
    <source>
        <dbReference type="EMBL" id="MBJ7881574.1"/>
    </source>
</evidence>
<dbReference type="InterPro" id="IPR024607">
    <property type="entry name" value="Sulfatase_CS"/>
</dbReference>
<dbReference type="GO" id="GO:0004065">
    <property type="term" value="F:arylsulfatase activity"/>
    <property type="evidence" value="ECO:0007669"/>
    <property type="project" value="TreeGrafter"/>
</dbReference>
<proteinExistence type="inferred from homology"/>
<keyword evidence="2" id="KW-0479">Metal-binding</keyword>
<reference evidence="6 7" key="1">
    <citation type="submission" date="2020-09" db="EMBL/GenBank/DDBJ databases">
        <title>Draft genome of Gelidibacter salicanalis PAMC21136.</title>
        <authorList>
            <person name="Park H."/>
        </authorList>
    </citation>
    <scope>NUCLEOTIDE SEQUENCE [LARGE SCALE GENOMIC DNA]</scope>
    <source>
        <strain evidence="6 7">PAMC21136</strain>
    </source>
</reference>
<comment type="caution">
    <text evidence="6">The sequence shown here is derived from an EMBL/GenBank/DDBJ whole genome shotgun (WGS) entry which is preliminary data.</text>
</comment>
<dbReference type="Proteomes" id="UP000662373">
    <property type="component" value="Unassembled WGS sequence"/>
</dbReference>
<dbReference type="Pfam" id="PF00884">
    <property type="entry name" value="Sulfatase"/>
    <property type="match status" value="1"/>
</dbReference>
<dbReference type="PANTHER" id="PTHR42693">
    <property type="entry name" value="ARYLSULFATASE FAMILY MEMBER"/>
    <property type="match status" value="1"/>
</dbReference>
<dbReference type="EMBL" id="JAEHJZ010000032">
    <property type="protein sequence ID" value="MBJ7881574.1"/>
    <property type="molecule type" value="Genomic_DNA"/>
</dbReference>
<dbReference type="GO" id="GO:0046872">
    <property type="term" value="F:metal ion binding"/>
    <property type="evidence" value="ECO:0007669"/>
    <property type="project" value="UniProtKB-KW"/>
</dbReference>
<evidence type="ECO:0000256" key="2">
    <source>
        <dbReference type="ARBA" id="ARBA00022723"/>
    </source>
</evidence>
<evidence type="ECO:0000313" key="7">
    <source>
        <dbReference type="Proteomes" id="UP000662373"/>
    </source>
</evidence>
<keyword evidence="4" id="KW-0106">Calcium</keyword>
<protein>
    <submittedName>
        <fullName evidence="6">Sulfatase-like hydrolase/transferase</fullName>
    </submittedName>
</protein>
<sequence length="88" mass="9628">MKFTIFYAGNSVCSPSRAVFIAGKSSSIDTIPGNNGLMTDGSWDRVLLRKDEVTLGEMMTDAGYEIAFIGKWHLGETNHLLMGTGKRI</sequence>
<dbReference type="RefSeq" id="WP_199600247.1">
    <property type="nucleotide sequence ID" value="NZ_JAEHJZ010000032.1"/>
</dbReference>
<keyword evidence="3 6" id="KW-0378">Hydrolase</keyword>
<gene>
    <name evidence="6" type="ORF">JEM65_13100</name>
</gene>
<keyword evidence="7" id="KW-1185">Reference proteome</keyword>
<dbReference type="PROSITE" id="PS00523">
    <property type="entry name" value="SULFATASE_1"/>
    <property type="match status" value="1"/>
</dbReference>